<evidence type="ECO:0000313" key="4">
    <source>
        <dbReference type="Proteomes" id="UP000011083"/>
    </source>
</evidence>
<dbReference type="RefSeq" id="XP_004352549.1">
    <property type="nucleotide sequence ID" value="XM_004352497.1"/>
</dbReference>
<feature type="compositionally biased region" description="Low complexity" evidence="1">
    <location>
        <begin position="464"/>
        <end position="474"/>
    </location>
</feature>
<evidence type="ECO:0000256" key="2">
    <source>
        <dbReference type="SAM" id="Phobius"/>
    </source>
</evidence>
<protein>
    <submittedName>
        <fullName evidence="3">Uncharacterized protein</fullName>
    </submittedName>
</protein>
<dbReference type="GeneID" id="14924043"/>
<sequence length="740" mass="82033">MPSAVGYHSSDIGLGDDEFWTQMKEEPTSPSASSTSPPSPQAELTKEETQFYEAAKVRMTALQRTVSECIMQSGGSCHFEFILDTKWADIKNEDALPRIANLKKLVGACVARDRGEDSKALFMRDHNAESSGYWKLGLSNPYVKTSGLTLDTKEKGSSGSGSGSRRNVPLTHLQELIIDAIAANGEAADLESIYAYIKEGLTRRDGTPYAADIRRAVQSSLFNNSSQSPIFVKLPETDQNTWGLAARGKALLRERQQKMRMAEQDQLIEDDEDDDEDDDDPRTPSFGQANGNGSGGHGLGSPNGNSGGAASDRPKKKRKKKNQFSGIQQMIAEVMERNGGSAPFETILGECQKRWRTLRKRDGAPYNADPKRSINASLTKTPAYGQVFERDPHIEGFWRLTPAAQKVWDQLKTGSVEPAQAAVAPRVMMMPRMNLGALTGTSVSPVSAEMHAGSRHDDDDGDGDYLVGNGNGNSRRLEERRELERERRERRRLRESSEGGLGSSPQAGGKDSSSGFLAASTSTSPTDGLAAFAHQAIGDGSFTHFPRALIREDGSMAMVDEDEMEDDAIDGRRTKKRTRRDEGERDELEGDEDELEYGEGLGEAPKLASMQAMVIRAIRKNGGSSSFKTIYDALCEKVEKDKGLMSAVNWARVHRSNFPGDNNSEEEDDQNAVKVFARNEQGNWSVPDLKAFMRNHKLMLMFFLFFFVMRQLCDWVMKHKRKRIKVDKFVPKKKNSRIDE</sequence>
<feature type="compositionally biased region" description="Gly residues" evidence="1">
    <location>
        <begin position="290"/>
        <end position="307"/>
    </location>
</feature>
<evidence type="ECO:0000313" key="3">
    <source>
        <dbReference type="EMBL" id="ELR23072.1"/>
    </source>
</evidence>
<feature type="compositionally biased region" description="Basic and acidic residues" evidence="1">
    <location>
        <begin position="475"/>
        <end position="497"/>
    </location>
</feature>
<reference evidence="3 4" key="1">
    <citation type="journal article" date="2013" name="Genome Biol.">
        <title>Genome of Acanthamoeba castellanii highlights extensive lateral gene transfer and early evolution of tyrosine kinase signaling.</title>
        <authorList>
            <person name="Clarke M."/>
            <person name="Lohan A.J."/>
            <person name="Liu B."/>
            <person name="Lagkouvardos I."/>
            <person name="Roy S."/>
            <person name="Zafar N."/>
            <person name="Bertelli C."/>
            <person name="Schilde C."/>
            <person name="Kianianmomeni A."/>
            <person name="Burglin T.R."/>
            <person name="Frech C."/>
            <person name="Turcotte B."/>
            <person name="Kopec K.O."/>
            <person name="Synnott J.M."/>
            <person name="Choo C."/>
            <person name="Paponov I."/>
            <person name="Finkler A."/>
            <person name="Soon Heng Tan C."/>
            <person name="Hutchins A.P."/>
            <person name="Weinmeier T."/>
            <person name="Rattei T."/>
            <person name="Chu J.S."/>
            <person name="Gimenez G."/>
            <person name="Irimia M."/>
            <person name="Rigden D.J."/>
            <person name="Fitzpatrick D.A."/>
            <person name="Lorenzo-Morales J."/>
            <person name="Bateman A."/>
            <person name="Chiu C.H."/>
            <person name="Tang P."/>
            <person name="Hegemann P."/>
            <person name="Fromm H."/>
            <person name="Raoult D."/>
            <person name="Greub G."/>
            <person name="Miranda-Saavedra D."/>
            <person name="Chen N."/>
            <person name="Nash P."/>
            <person name="Ginger M.L."/>
            <person name="Horn M."/>
            <person name="Schaap P."/>
            <person name="Caler L."/>
            <person name="Loftus B."/>
        </authorList>
    </citation>
    <scope>NUCLEOTIDE SEQUENCE [LARGE SCALE GENOMIC DNA]</scope>
    <source>
        <strain evidence="3 4">Neff</strain>
    </source>
</reference>
<dbReference type="AlphaFoldDB" id="L8HCW9"/>
<feature type="compositionally biased region" description="Polar residues" evidence="1">
    <location>
        <begin position="511"/>
        <end position="523"/>
    </location>
</feature>
<keyword evidence="2" id="KW-0812">Transmembrane</keyword>
<keyword evidence="4" id="KW-1185">Reference proteome</keyword>
<feature type="region of interest" description="Disordered" evidence="1">
    <location>
        <begin position="446"/>
        <end position="523"/>
    </location>
</feature>
<keyword evidence="2" id="KW-0472">Membrane</keyword>
<evidence type="ECO:0000256" key="1">
    <source>
        <dbReference type="SAM" id="MobiDB-lite"/>
    </source>
</evidence>
<feature type="compositionally biased region" description="Acidic residues" evidence="1">
    <location>
        <begin position="266"/>
        <end position="280"/>
    </location>
</feature>
<dbReference type="Proteomes" id="UP000011083">
    <property type="component" value="Unassembled WGS sequence"/>
</dbReference>
<feature type="region of interest" description="Disordered" evidence="1">
    <location>
        <begin position="258"/>
        <end position="324"/>
    </location>
</feature>
<feature type="transmembrane region" description="Helical" evidence="2">
    <location>
        <begin position="698"/>
        <end position="717"/>
    </location>
</feature>
<keyword evidence="2" id="KW-1133">Transmembrane helix</keyword>
<dbReference type="KEGG" id="acan:ACA1_361090"/>
<feature type="region of interest" description="Disordered" evidence="1">
    <location>
        <begin position="556"/>
        <end position="598"/>
    </location>
</feature>
<name>L8HCW9_ACACF</name>
<feature type="region of interest" description="Disordered" evidence="1">
    <location>
        <begin position="1"/>
        <end position="44"/>
    </location>
</feature>
<feature type="compositionally biased region" description="Acidic residues" evidence="1">
    <location>
        <begin position="559"/>
        <end position="568"/>
    </location>
</feature>
<dbReference type="EMBL" id="KB007867">
    <property type="protein sequence ID" value="ELR23072.1"/>
    <property type="molecule type" value="Genomic_DNA"/>
</dbReference>
<proteinExistence type="predicted"/>
<feature type="compositionally biased region" description="Acidic residues" evidence="1">
    <location>
        <begin position="584"/>
        <end position="597"/>
    </location>
</feature>
<gene>
    <name evidence="3" type="ORF">ACA1_361090</name>
</gene>
<organism evidence="3 4">
    <name type="scientific">Acanthamoeba castellanii (strain ATCC 30010 / Neff)</name>
    <dbReference type="NCBI Taxonomy" id="1257118"/>
    <lineage>
        <taxon>Eukaryota</taxon>
        <taxon>Amoebozoa</taxon>
        <taxon>Discosea</taxon>
        <taxon>Longamoebia</taxon>
        <taxon>Centramoebida</taxon>
        <taxon>Acanthamoebidae</taxon>
        <taxon>Acanthamoeba</taxon>
    </lineage>
</organism>
<accession>L8HCW9</accession>
<dbReference type="VEuPathDB" id="AmoebaDB:ACA1_361090"/>